<evidence type="ECO:0000313" key="2">
    <source>
        <dbReference type="Proteomes" id="UP000627781"/>
    </source>
</evidence>
<evidence type="ECO:0000313" key="1">
    <source>
        <dbReference type="EMBL" id="MBD7911493.1"/>
    </source>
</evidence>
<dbReference type="EMBL" id="JACSRA010000011">
    <property type="protein sequence ID" value="MBD7911493.1"/>
    <property type="molecule type" value="Genomic_DNA"/>
</dbReference>
<gene>
    <name evidence="1" type="ORF">H9661_09010</name>
</gene>
<dbReference type="RefSeq" id="WP_185966831.1">
    <property type="nucleotide sequence ID" value="NZ_JACSRA010000011.1"/>
</dbReference>
<evidence type="ECO:0008006" key="3">
    <source>
        <dbReference type="Google" id="ProtNLM"/>
    </source>
</evidence>
<protein>
    <recommendedName>
        <fullName evidence="3">Spore coat protein</fullName>
    </recommendedName>
</protein>
<comment type="caution">
    <text evidence="1">The sequence shown here is derived from an EMBL/GenBank/DDBJ whole genome shotgun (WGS) entry which is preliminary data.</text>
</comment>
<keyword evidence="2" id="KW-1185">Reference proteome</keyword>
<accession>A0ABR8PTI7</accession>
<reference evidence="1 2" key="1">
    <citation type="submission" date="2020-08" db="EMBL/GenBank/DDBJ databases">
        <title>A Genomic Blueprint of the Chicken Gut Microbiome.</title>
        <authorList>
            <person name="Gilroy R."/>
            <person name="Ravi A."/>
            <person name="Getino M."/>
            <person name="Pursley I."/>
            <person name="Horton D.L."/>
            <person name="Alikhan N.-F."/>
            <person name="Baker D."/>
            <person name="Gharbi K."/>
            <person name="Hall N."/>
            <person name="Watson M."/>
            <person name="Adriaenssens E.M."/>
            <person name="Foster-Nyarko E."/>
            <person name="Jarju S."/>
            <person name="Secka A."/>
            <person name="Antonio M."/>
            <person name="Oren A."/>
            <person name="Chaudhuri R."/>
            <person name="La Ragione R.M."/>
            <person name="Hildebrand F."/>
            <person name="Pallen M.J."/>
        </authorList>
    </citation>
    <scope>NUCLEOTIDE SEQUENCE [LARGE SCALE GENOMIC DNA]</scope>
    <source>
        <strain evidence="1 2">Sa3CVN1</strain>
    </source>
</reference>
<sequence length="58" mass="6666">MTEKELLYLEDLLGAEELAQKSCSNHSSCTQDADLKNHFTNLANYHKHNISTLYQLLK</sequence>
<proteinExistence type="predicted"/>
<dbReference type="Proteomes" id="UP000627781">
    <property type="component" value="Unassembled WGS sequence"/>
</dbReference>
<organism evidence="1 2">
    <name type="scientific">Clostridium cibarium</name>
    <dbReference type="NCBI Taxonomy" id="2762247"/>
    <lineage>
        <taxon>Bacteria</taxon>
        <taxon>Bacillati</taxon>
        <taxon>Bacillota</taxon>
        <taxon>Clostridia</taxon>
        <taxon>Eubacteriales</taxon>
        <taxon>Clostridiaceae</taxon>
        <taxon>Clostridium</taxon>
    </lineage>
</organism>
<name>A0ABR8PTI7_9CLOT</name>